<proteinExistence type="predicted"/>
<accession>A0A4R4ADN2</accession>
<evidence type="ECO:0000313" key="3">
    <source>
        <dbReference type="Proteomes" id="UP000295247"/>
    </source>
</evidence>
<evidence type="ECO:0000313" key="2">
    <source>
        <dbReference type="EMBL" id="TCW37177.1"/>
    </source>
</evidence>
<feature type="transmembrane region" description="Helical" evidence="1">
    <location>
        <begin position="22"/>
        <end position="44"/>
    </location>
</feature>
<sequence length="172" mass="19051">MPIQSGAVHPAQPLPAWRSPWVIAWVGLIVVVLLVNLLMVYLAVATNPGLVNADYYERGQDYERTLVSRRARDPGWVMQADIPPLQPGRVEAIRLFLVDRAGQPVEADAVTLHAYRPADAARDFSVPMRREGAGRYVAEVAFPLPGVWDTLIAVGHGEDEYSLDQRLEVGTR</sequence>
<dbReference type="AlphaFoldDB" id="A0A4R4ADN2"/>
<gene>
    <name evidence="2" type="ORF">EDC29_103376</name>
</gene>
<dbReference type="Proteomes" id="UP000295247">
    <property type="component" value="Unassembled WGS sequence"/>
</dbReference>
<dbReference type="Pfam" id="PF05751">
    <property type="entry name" value="FixH"/>
    <property type="match status" value="1"/>
</dbReference>
<evidence type="ECO:0000256" key="1">
    <source>
        <dbReference type="SAM" id="Phobius"/>
    </source>
</evidence>
<reference evidence="2 3" key="1">
    <citation type="submission" date="2019-03" db="EMBL/GenBank/DDBJ databases">
        <title>Genomic Encyclopedia of Type Strains, Phase IV (KMG-IV): sequencing the most valuable type-strain genomes for metagenomic binning, comparative biology and taxonomic classification.</title>
        <authorList>
            <person name="Goeker M."/>
        </authorList>
    </citation>
    <scope>NUCLEOTIDE SEQUENCE [LARGE SCALE GENOMIC DNA]</scope>
    <source>
        <strain evidence="2 3">DSM 203</strain>
    </source>
</reference>
<keyword evidence="1" id="KW-1133">Transmembrane helix</keyword>
<dbReference type="RefSeq" id="WP_123140102.1">
    <property type="nucleotide sequence ID" value="NZ_NRRH01000053.1"/>
</dbReference>
<comment type="caution">
    <text evidence="2">The sequence shown here is derived from an EMBL/GenBank/DDBJ whole genome shotgun (WGS) entry which is preliminary data.</text>
</comment>
<keyword evidence="1" id="KW-0812">Transmembrane</keyword>
<organism evidence="2 3">
    <name type="scientific">Marichromatium gracile</name>
    <name type="common">Chromatium gracile</name>
    <dbReference type="NCBI Taxonomy" id="1048"/>
    <lineage>
        <taxon>Bacteria</taxon>
        <taxon>Pseudomonadati</taxon>
        <taxon>Pseudomonadota</taxon>
        <taxon>Gammaproteobacteria</taxon>
        <taxon>Chromatiales</taxon>
        <taxon>Chromatiaceae</taxon>
        <taxon>Marichromatium</taxon>
    </lineage>
</organism>
<protein>
    <submittedName>
        <fullName evidence="2">Nitrogen fixation protein FixH</fullName>
    </submittedName>
</protein>
<dbReference type="InterPro" id="IPR008620">
    <property type="entry name" value="FixH"/>
</dbReference>
<name>A0A4R4ADN2_MARGR</name>
<keyword evidence="1" id="KW-0472">Membrane</keyword>
<dbReference type="EMBL" id="SMDC01000003">
    <property type="protein sequence ID" value="TCW37177.1"/>
    <property type="molecule type" value="Genomic_DNA"/>
</dbReference>